<evidence type="ECO:0000259" key="3">
    <source>
        <dbReference type="Pfam" id="PF13191"/>
    </source>
</evidence>
<dbReference type="SUPFAM" id="SSF52540">
    <property type="entry name" value="P-loop containing nucleoside triphosphate hydrolases"/>
    <property type="match status" value="1"/>
</dbReference>
<feature type="region of interest" description="Disordered" evidence="1">
    <location>
        <begin position="196"/>
        <end position="219"/>
    </location>
</feature>
<dbReference type="InterPro" id="IPR000845">
    <property type="entry name" value="Nucleoside_phosphorylase_d"/>
</dbReference>
<dbReference type="EMBL" id="PVWQ01000006">
    <property type="protein sequence ID" value="RDW79009.1"/>
    <property type="molecule type" value="Genomic_DNA"/>
</dbReference>
<evidence type="ECO:0000313" key="4">
    <source>
        <dbReference type="EMBL" id="RDW79009.1"/>
    </source>
</evidence>
<dbReference type="InterPro" id="IPR019734">
    <property type="entry name" value="TPR_rpt"/>
</dbReference>
<dbReference type="GO" id="GO:0003824">
    <property type="term" value="F:catalytic activity"/>
    <property type="evidence" value="ECO:0007669"/>
    <property type="project" value="InterPro"/>
</dbReference>
<dbReference type="InterPro" id="IPR027417">
    <property type="entry name" value="P-loop_NTPase"/>
</dbReference>
<feature type="domain" description="Nucleoside phosphorylase" evidence="2">
    <location>
        <begin position="14"/>
        <end position="286"/>
    </location>
</feature>
<name>A0A3D8RY80_9EURO</name>
<dbReference type="PRINTS" id="PR00364">
    <property type="entry name" value="DISEASERSIST"/>
</dbReference>
<evidence type="ECO:0008006" key="6">
    <source>
        <dbReference type="Google" id="ProtNLM"/>
    </source>
</evidence>
<dbReference type="InterPro" id="IPR035994">
    <property type="entry name" value="Nucleoside_phosphorylase_sf"/>
</dbReference>
<dbReference type="Gene3D" id="1.25.40.10">
    <property type="entry name" value="Tetratricopeptide repeat domain"/>
    <property type="match status" value="2"/>
</dbReference>
<dbReference type="Pfam" id="PF13424">
    <property type="entry name" value="TPR_12"/>
    <property type="match status" value="1"/>
</dbReference>
<evidence type="ECO:0000313" key="5">
    <source>
        <dbReference type="Proteomes" id="UP000256690"/>
    </source>
</evidence>
<feature type="domain" description="Orc1-like AAA ATPase" evidence="3">
    <location>
        <begin position="330"/>
        <end position="450"/>
    </location>
</feature>
<dbReference type="Pfam" id="PF13191">
    <property type="entry name" value="AAA_16"/>
    <property type="match status" value="1"/>
</dbReference>
<dbReference type="InterPro" id="IPR011990">
    <property type="entry name" value="TPR-like_helical_dom_sf"/>
</dbReference>
<dbReference type="RefSeq" id="XP_026603709.1">
    <property type="nucleotide sequence ID" value="XM_026747877.1"/>
</dbReference>
<dbReference type="AlphaFoldDB" id="A0A3D8RY80"/>
<proteinExistence type="predicted"/>
<keyword evidence="5" id="KW-1185">Reference proteome</keyword>
<reference evidence="4 5" key="1">
    <citation type="journal article" date="2018" name="IMA Fungus">
        <title>IMA Genome-F 9: Draft genome sequence of Annulohypoxylon stygium, Aspergillus mulundensis, Berkeleyomyces basicola (syn. Thielaviopsis basicola), Ceratocystis smalleyi, two Cercospora beticola strains, Coleophoma cylindrospora, Fusarium fracticaudum, Phialophora cf. hyalina, and Morchella septimelata.</title>
        <authorList>
            <person name="Wingfield B.D."/>
            <person name="Bills G.F."/>
            <person name="Dong Y."/>
            <person name="Huang W."/>
            <person name="Nel W.J."/>
            <person name="Swalarsk-Parry B.S."/>
            <person name="Vaghefi N."/>
            <person name="Wilken P.M."/>
            <person name="An Z."/>
            <person name="de Beer Z.W."/>
            <person name="De Vos L."/>
            <person name="Chen L."/>
            <person name="Duong T.A."/>
            <person name="Gao Y."/>
            <person name="Hammerbacher A."/>
            <person name="Kikkert J.R."/>
            <person name="Li Y."/>
            <person name="Li H."/>
            <person name="Li K."/>
            <person name="Li Q."/>
            <person name="Liu X."/>
            <person name="Ma X."/>
            <person name="Naidoo K."/>
            <person name="Pethybridge S.J."/>
            <person name="Sun J."/>
            <person name="Steenkamp E.T."/>
            <person name="van der Nest M.A."/>
            <person name="van Wyk S."/>
            <person name="Wingfield M.J."/>
            <person name="Xiong C."/>
            <person name="Yue Q."/>
            <person name="Zhang X."/>
        </authorList>
    </citation>
    <scope>NUCLEOTIDE SEQUENCE [LARGE SCALE GENOMIC DNA]</scope>
    <source>
        <strain evidence="4 5">DSM 5745</strain>
    </source>
</reference>
<sequence length="1082" mass="121193">MTPKIRRSHDDYTVAWICAIPVETAAAEAMLDEIHESLPVQSNDHNSYSLGRIGEHDVVIACLPSGKYGTVSASSVVVQLLSTFRSIRFGLMVGLGGAVPGSADIRLGDIVVSKPTNGHGGVIEYDFGKVLKGERFQATGMLSRPPQILLTALSKLQARHMNHDGRFLEFYAGLESKTAFARPAVEDRLYRSDYDHPDSTSPTCIDCDESKAVSRPSRKHHTPVVHYGLIASANQVVKNSDLRDELGRKLGAYCIEMEAAGIMDNLPSIVVRGICDYADSHKNNQWQGYASAVAAAYAKELLLYTSVARRGQERKYHVPFDVTALSTAKNFIGRDDELEHLWQHLQPSSQKSQRVAVVHGLGGMGKTQLATRFARSHKDDFTAVLWLNGKSQETLLQSLSSALPKLPGQDSDTTARNEGEVKRNASQVLEWLALQDNHSWLIIFDNVDQYSPGADAGYDVGQFFPAADHGSILITSRLLKLSELGRSFPLQKLDPTHATQLLLQNSGISSQEAEQAKDINRDVADLVKHLDGLPLGITLAGSFIRETGTSFSKYLQYYRESWHNLQSQSGSVRQYEQGNILQTWAVSYQAIRERDPEAAELMLVLAHFDNQDIFFQLLQYGAYSPNRPKWFDSVMSDELVFREKMRTLLGFSFIGAKLQDDSYTMHPVVRDWCLSISESQNEPNAARLKELAFIAVGHMVPSIQNASSWIVQQRLLPHAIYILPKVRTLRLTDSVELRTTFNGIGNLYAGQCKLSQAEEIYQWGLAICREGLGPDFMSDRLVLSMIYALALVHEVQGKLLEAKAAYKQALSGYMALGSNEAMVPMIRGNLGHVYVRSNELEKAGEMYQRAQSEYHEMFGPNHISTLESLDHLGDFHTTCGRLDLAEEMCQTAFKGKMAIVGPDHIQTYYSYWHLARIYQRTDRLGEAEDMFERSIGIGKIYGPDHPATVDRMYNLAIVYQQRGKLKAAEEMYERAVSGFTRTLGPNSIHTLAAASYFAEFWAAQNRVTEAEGMYRRALAGYEQLLGRDHSWTQTVAQRLEVLVQPYELPQYKEYLEPSETPKSSARKCGILARYFHRGWRAK</sequence>
<evidence type="ECO:0000256" key="1">
    <source>
        <dbReference type="SAM" id="MobiDB-lite"/>
    </source>
</evidence>
<dbReference type="InterPro" id="IPR041664">
    <property type="entry name" value="AAA_16"/>
</dbReference>
<dbReference type="GeneID" id="38116231"/>
<comment type="caution">
    <text evidence="4">The sequence shown here is derived from an EMBL/GenBank/DDBJ whole genome shotgun (WGS) entry which is preliminary data.</text>
</comment>
<dbReference type="Pfam" id="PF01048">
    <property type="entry name" value="PNP_UDP_1"/>
    <property type="match status" value="1"/>
</dbReference>
<dbReference type="GO" id="GO:0009116">
    <property type="term" value="P:nucleoside metabolic process"/>
    <property type="evidence" value="ECO:0007669"/>
    <property type="project" value="InterPro"/>
</dbReference>
<dbReference type="InterPro" id="IPR053137">
    <property type="entry name" value="NLR-like"/>
</dbReference>
<gene>
    <name evidence="4" type="ORF">DSM5745_05861</name>
</gene>
<dbReference type="GO" id="GO:0043531">
    <property type="term" value="F:ADP binding"/>
    <property type="evidence" value="ECO:0007669"/>
    <property type="project" value="InterPro"/>
</dbReference>
<dbReference type="PANTHER" id="PTHR46082:SF6">
    <property type="entry name" value="AAA+ ATPASE DOMAIN-CONTAINING PROTEIN-RELATED"/>
    <property type="match status" value="1"/>
</dbReference>
<dbReference type="STRING" id="1810919.A0A3D8RY80"/>
<organism evidence="4 5">
    <name type="scientific">Aspergillus mulundensis</name>
    <dbReference type="NCBI Taxonomy" id="1810919"/>
    <lineage>
        <taxon>Eukaryota</taxon>
        <taxon>Fungi</taxon>
        <taxon>Dikarya</taxon>
        <taxon>Ascomycota</taxon>
        <taxon>Pezizomycotina</taxon>
        <taxon>Eurotiomycetes</taxon>
        <taxon>Eurotiomycetidae</taxon>
        <taxon>Eurotiales</taxon>
        <taxon>Aspergillaceae</taxon>
        <taxon>Aspergillus</taxon>
        <taxon>Aspergillus subgen. Nidulantes</taxon>
    </lineage>
</organism>
<dbReference type="SUPFAM" id="SSF48452">
    <property type="entry name" value="TPR-like"/>
    <property type="match status" value="2"/>
</dbReference>
<dbReference type="PANTHER" id="PTHR46082">
    <property type="entry name" value="ATP/GTP-BINDING PROTEIN-RELATED"/>
    <property type="match status" value="1"/>
</dbReference>
<dbReference type="Gene3D" id="3.40.50.1580">
    <property type="entry name" value="Nucleoside phosphorylase domain"/>
    <property type="match status" value="1"/>
</dbReference>
<protein>
    <recommendedName>
        <fullName evidence="6">Nucleoside phosphorylase domain-containing protein</fullName>
    </recommendedName>
</protein>
<dbReference type="Pfam" id="PF13374">
    <property type="entry name" value="TPR_10"/>
    <property type="match status" value="2"/>
</dbReference>
<dbReference type="SMART" id="SM00028">
    <property type="entry name" value="TPR"/>
    <property type="match status" value="4"/>
</dbReference>
<evidence type="ECO:0000259" key="2">
    <source>
        <dbReference type="Pfam" id="PF01048"/>
    </source>
</evidence>
<dbReference type="OrthoDB" id="1658288at2759"/>
<dbReference type="SUPFAM" id="SSF53167">
    <property type="entry name" value="Purine and uridine phosphorylases"/>
    <property type="match status" value="1"/>
</dbReference>
<accession>A0A3D8RY80</accession>
<dbReference type="Gene3D" id="3.40.50.300">
    <property type="entry name" value="P-loop containing nucleotide triphosphate hydrolases"/>
    <property type="match status" value="1"/>
</dbReference>
<dbReference type="Proteomes" id="UP000256690">
    <property type="component" value="Unassembled WGS sequence"/>
</dbReference>